<evidence type="ECO:0000313" key="2">
    <source>
        <dbReference type="Proteomes" id="UP000095651"/>
    </source>
</evidence>
<dbReference type="EMBL" id="CYZE01000013">
    <property type="protein sequence ID" value="CUO89757.1"/>
    <property type="molecule type" value="Genomic_DNA"/>
</dbReference>
<sequence length="575" mass="67275">MMNDTITNNIYPKWNSFGDRSMEKMLLLFADTRKAHAAAGDTEELEKYFSFAEAAGSSFDWVQLHSGYFFNHAPFEKYPDSGIEIDERTNAFLDKAIQICKRNGKKVSYMMGDYSPLECLLERYPQVRNLNNGLFWDLMYDAACGILKRFPDLDELAMYFFESKNLLHYNNFFSCMNYGLDFNEDTLTGHPELVMEQEGKSFPYLSFGDHLRMMLQSVARACRDCGKSFTLLTHVWFPYQEEVLYEALRDFPADLPLLLEHNYTTGDFNPALPAPGLIKRLPHLKHGICFCCGMEYHGLSLVPCCFPEAMEATIHDAMESTFNLKRITVRPIWDGQSLLGSPNEINLYYLLKMADQPDIDPEEIWKEWIQDKYNICDEESAALLASAFRKSYKVVQNVFFEFGVRANDHSHIPDFAHLESRLFNYGKALIKWSPTPENKQNIYDLLIHPGDKILRLHSELHEESLELIEHALEQIKSLEGCMRWKDYEDVVRRYEDMRIWVLLHQDEYESYIRLLIQRRNPTERNRKLAECALISLEEKTKKIRNGEIRNCYLFSIDHIESFIAECRANFSINRR</sequence>
<name>A0A174IVY5_9FIRM</name>
<proteinExistence type="predicted"/>
<protein>
    <submittedName>
        <fullName evidence="1">Uncharacterized protein</fullName>
    </submittedName>
</protein>
<organism evidence="1 2">
    <name type="scientific">Hungatella hathewayi</name>
    <dbReference type="NCBI Taxonomy" id="154046"/>
    <lineage>
        <taxon>Bacteria</taxon>
        <taxon>Bacillati</taxon>
        <taxon>Bacillota</taxon>
        <taxon>Clostridia</taxon>
        <taxon>Lachnospirales</taxon>
        <taxon>Lachnospiraceae</taxon>
        <taxon>Hungatella</taxon>
    </lineage>
</organism>
<dbReference type="InterPro" id="IPR017853">
    <property type="entry name" value="GH"/>
</dbReference>
<dbReference type="SUPFAM" id="SSF51445">
    <property type="entry name" value="(Trans)glycosidases"/>
    <property type="match status" value="1"/>
</dbReference>
<gene>
    <name evidence="1" type="ORF">ERS852407_04337</name>
</gene>
<dbReference type="Proteomes" id="UP000095651">
    <property type="component" value="Unassembled WGS sequence"/>
</dbReference>
<reference evidence="1 2" key="1">
    <citation type="submission" date="2015-09" db="EMBL/GenBank/DDBJ databases">
        <authorList>
            <consortium name="Pathogen Informatics"/>
        </authorList>
    </citation>
    <scope>NUCLEOTIDE SEQUENCE [LARGE SCALE GENOMIC DNA]</scope>
    <source>
        <strain evidence="1 2">2789STDY5608850</strain>
    </source>
</reference>
<dbReference type="AlphaFoldDB" id="A0A174IVY5"/>
<accession>A0A174IVY5</accession>
<evidence type="ECO:0000313" key="1">
    <source>
        <dbReference type="EMBL" id="CUO89757.1"/>
    </source>
</evidence>